<gene>
    <name evidence="2" type="ORF">M440DRAFT_1079809</name>
</gene>
<feature type="region of interest" description="Disordered" evidence="1">
    <location>
        <begin position="1"/>
        <end position="22"/>
    </location>
</feature>
<proteinExistence type="predicted"/>
<sequence length="117" mass="13524">MPRCASFRTSAAQHSKAKHSTAQLLASSLRVHGSVSARIHRHHRSSPLPSLQSSDSNQTDEQANNSQPAKRKKRETKSPAPYRQPRCYARLAKESPVGKSRWRRDCFSLFDRRWWWL</sequence>
<feature type="compositionally biased region" description="Low complexity" evidence="1">
    <location>
        <begin position="46"/>
        <end position="56"/>
    </location>
</feature>
<dbReference type="OrthoDB" id="10594105at2759"/>
<feature type="region of interest" description="Disordered" evidence="1">
    <location>
        <begin position="35"/>
        <end position="87"/>
    </location>
</feature>
<reference evidence="2 3" key="1">
    <citation type="submission" date="2016-07" db="EMBL/GenBank/DDBJ databases">
        <title>Multiple horizontal gene transfer events from other fungi enriched the ability of initially mycotrophic Trichoderma (Ascomycota) to feed on dead plant biomass.</title>
        <authorList>
            <consortium name="DOE Joint Genome Institute"/>
            <person name="Aerts A."/>
            <person name="Atanasova L."/>
            <person name="Chenthamara K."/>
            <person name="Zhang J."/>
            <person name="Grujic M."/>
            <person name="Henrissat B."/>
            <person name="Kuo A."/>
            <person name="Salamov A."/>
            <person name="Lipzen A."/>
            <person name="Labutti K."/>
            <person name="Barry K."/>
            <person name="Miao Y."/>
            <person name="Rahimi M.J."/>
            <person name="Shen Q."/>
            <person name="Grigoriev I.V."/>
            <person name="Kubicek C.P."/>
            <person name="Druzhinina I.S."/>
        </authorList>
    </citation>
    <scope>NUCLEOTIDE SEQUENCE [LARGE SCALE GENOMIC DNA]</scope>
    <source>
        <strain evidence="2 3">ATCC 18648</strain>
    </source>
</reference>
<evidence type="ECO:0000256" key="1">
    <source>
        <dbReference type="SAM" id="MobiDB-lite"/>
    </source>
</evidence>
<name>A0A2T4BTW3_TRILO</name>
<keyword evidence="3" id="KW-1185">Reference proteome</keyword>
<accession>A0A2T4BTW3</accession>
<feature type="compositionally biased region" description="Polar residues" evidence="1">
    <location>
        <begin position="57"/>
        <end position="68"/>
    </location>
</feature>
<protein>
    <submittedName>
        <fullName evidence="2">Uncharacterized protein</fullName>
    </submittedName>
</protein>
<dbReference type="AlphaFoldDB" id="A0A2T4BTW3"/>
<evidence type="ECO:0000313" key="2">
    <source>
        <dbReference type="EMBL" id="PTB72686.1"/>
    </source>
</evidence>
<evidence type="ECO:0000313" key="3">
    <source>
        <dbReference type="Proteomes" id="UP000240760"/>
    </source>
</evidence>
<organism evidence="2 3">
    <name type="scientific">Trichoderma longibrachiatum ATCC 18648</name>
    <dbReference type="NCBI Taxonomy" id="983965"/>
    <lineage>
        <taxon>Eukaryota</taxon>
        <taxon>Fungi</taxon>
        <taxon>Dikarya</taxon>
        <taxon>Ascomycota</taxon>
        <taxon>Pezizomycotina</taxon>
        <taxon>Sordariomycetes</taxon>
        <taxon>Hypocreomycetidae</taxon>
        <taxon>Hypocreales</taxon>
        <taxon>Hypocreaceae</taxon>
        <taxon>Trichoderma</taxon>
    </lineage>
</organism>
<dbReference type="Proteomes" id="UP000240760">
    <property type="component" value="Unassembled WGS sequence"/>
</dbReference>
<dbReference type="EMBL" id="KZ679140">
    <property type="protein sequence ID" value="PTB72686.1"/>
    <property type="molecule type" value="Genomic_DNA"/>
</dbReference>